<dbReference type="GO" id="GO:0016020">
    <property type="term" value="C:membrane"/>
    <property type="evidence" value="ECO:0007669"/>
    <property type="project" value="TreeGrafter"/>
</dbReference>
<dbReference type="PANTHER" id="PTHR10587">
    <property type="entry name" value="GLYCOSYL TRANSFERASE-RELATED"/>
    <property type="match status" value="1"/>
</dbReference>
<dbReference type="SUPFAM" id="SSF88713">
    <property type="entry name" value="Glycoside hydrolase/deacetylase"/>
    <property type="match status" value="1"/>
</dbReference>
<organism evidence="4">
    <name type="scientific">Absidia glauca</name>
    <name type="common">Pin mould</name>
    <dbReference type="NCBI Taxonomy" id="4829"/>
    <lineage>
        <taxon>Eukaryota</taxon>
        <taxon>Fungi</taxon>
        <taxon>Fungi incertae sedis</taxon>
        <taxon>Mucoromycota</taxon>
        <taxon>Mucoromycotina</taxon>
        <taxon>Mucoromycetes</taxon>
        <taxon>Mucorales</taxon>
        <taxon>Cunninghamellaceae</taxon>
        <taxon>Absidia</taxon>
    </lineage>
</organism>
<dbReference type="OMA" id="EFYWTLR"/>
<dbReference type="PANTHER" id="PTHR10587:SF98">
    <property type="entry name" value="CHITIN DEACETYLASE"/>
    <property type="match status" value="1"/>
</dbReference>
<evidence type="ECO:0000259" key="3">
    <source>
        <dbReference type="PROSITE" id="PS51677"/>
    </source>
</evidence>
<dbReference type="InParanoid" id="A0A168S2S8"/>
<keyword evidence="5" id="KW-1185">Reference proteome</keyword>
<dbReference type="GO" id="GO:0004099">
    <property type="term" value="F:chitin deacetylase activity"/>
    <property type="evidence" value="ECO:0007669"/>
    <property type="project" value="TreeGrafter"/>
</dbReference>
<evidence type="ECO:0000256" key="2">
    <source>
        <dbReference type="SAM" id="SignalP"/>
    </source>
</evidence>
<dbReference type="AlphaFoldDB" id="A0A168S2S8"/>
<gene>
    <name evidence="4" type="primary">ABSGL_13383.1 scaffold 14161</name>
</gene>
<dbReference type="Gene3D" id="3.20.20.370">
    <property type="entry name" value="Glycoside hydrolase/deacetylase"/>
    <property type="match status" value="1"/>
</dbReference>
<accession>A0A168S2S8</accession>
<dbReference type="PROSITE" id="PS51677">
    <property type="entry name" value="NODB"/>
    <property type="match status" value="1"/>
</dbReference>
<feature type="chain" id="PRO_5007900163" description="NodB homology domain-containing protein" evidence="2">
    <location>
        <begin position="22"/>
        <end position="464"/>
    </location>
</feature>
<dbReference type="EMBL" id="LT554852">
    <property type="protein sequence ID" value="SAM07726.1"/>
    <property type="molecule type" value="Genomic_DNA"/>
</dbReference>
<evidence type="ECO:0000313" key="4">
    <source>
        <dbReference type="EMBL" id="SAM07726.1"/>
    </source>
</evidence>
<dbReference type="GO" id="GO:0009272">
    <property type="term" value="P:fungal-type cell wall biogenesis"/>
    <property type="evidence" value="ECO:0007669"/>
    <property type="project" value="UniProtKB-ARBA"/>
</dbReference>
<name>A0A168S2S8_ABSGL</name>
<feature type="domain" description="NodB homology" evidence="3">
    <location>
        <begin position="164"/>
        <end position="369"/>
    </location>
</feature>
<evidence type="ECO:0000313" key="5">
    <source>
        <dbReference type="Proteomes" id="UP000078561"/>
    </source>
</evidence>
<dbReference type="InterPro" id="IPR011330">
    <property type="entry name" value="Glyco_hydro/deAcase_b/a-brl"/>
</dbReference>
<feature type="region of interest" description="Disordered" evidence="1">
    <location>
        <begin position="392"/>
        <end position="443"/>
    </location>
</feature>
<dbReference type="Proteomes" id="UP000078561">
    <property type="component" value="Unassembled WGS sequence"/>
</dbReference>
<evidence type="ECO:0000256" key="1">
    <source>
        <dbReference type="SAM" id="MobiDB-lite"/>
    </source>
</evidence>
<dbReference type="InterPro" id="IPR002509">
    <property type="entry name" value="NODB_dom"/>
</dbReference>
<reference evidence="4" key="1">
    <citation type="submission" date="2016-04" db="EMBL/GenBank/DDBJ databases">
        <authorList>
            <person name="Evans L.H."/>
            <person name="Alamgir A."/>
            <person name="Owens N."/>
            <person name="Weber N.D."/>
            <person name="Virtaneva K."/>
            <person name="Barbian K."/>
            <person name="Babar A."/>
            <person name="Rosenke K."/>
        </authorList>
    </citation>
    <scope>NUCLEOTIDE SEQUENCE [LARGE SCALE GENOMIC DNA]</scope>
    <source>
        <strain evidence="4">CBS 101.48</strain>
    </source>
</reference>
<protein>
    <recommendedName>
        <fullName evidence="3">NodB homology domain-containing protein</fullName>
    </recommendedName>
</protein>
<dbReference type="OrthoDB" id="407355at2759"/>
<sequence>MIPTLQHTASALLFAAVMVSAQSATSSSAAPSASSSSTSSGILAQSSPSWLPSFSAPSGVNSGYPTGAIDTGATLDKTQLNSTAYPDPWSPATTDHSEITAVMNSLDWTKVPDAPPNKAASDGSVTFGNYDESKDPYCWWSDTNCVKPKVDYLPEDVSYCPTAGDWGLNYDDGPYNPSDDDTELNAYAEPVLYNFLAANNNQKATLFYIGSNVVTYPAAAKRAINDGHILCVHTWSHPAMTTQTNIQVVAEFYWTLRAIKEATGVTPKCWRPPYGDVDDRVRAIAWQMGMTTMIWDEDSNDWNMPGDGGGNLPWDTVNGYFEGWVDARKNGSDTQHGHIVLEHELNNATVKMTEKWLPTLQQTFNVKSIHDCMGITQPYWETQWVYPANASGNSTSHANTTTTTTTAPSASNGSPSSAAASSSDHPGTAAAAGDSATPASSASSLTTSTALGLAMLAATAFFSS</sequence>
<proteinExistence type="predicted"/>
<dbReference type="GO" id="GO:0005975">
    <property type="term" value="P:carbohydrate metabolic process"/>
    <property type="evidence" value="ECO:0007669"/>
    <property type="project" value="InterPro"/>
</dbReference>
<dbReference type="CDD" id="cd10952">
    <property type="entry name" value="CE4_MrCDA_like"/>
    <property type="match status" value="1"/>
</dbReference>
<dbReference type="Pfam" id="PF01522">
    <property type="entry name" value="Polysacc_deac_1"/>
    <property type="match status" value="1"/>
</dbReference>
<keyword evidence="2" id="KW-0732">Signal</keyword>
<dbReference type="InterPro" id="IPR050248">
    <property type="entry name" value="Polysacc_deacetylase_ArnD"/>
</dbReference>
<feature type="signal peptide" evidence="2">
    <location>
        <begin position="1"/>
        <end position="21"/>
    </location>
</feature>